<protein>
    <recommendedName>
        <fullName evidence="5">5-formyltetrahydrofolate cyclo-ligase</fullName>
        <ecNumber evidence="5">6.3.3.2</ecNumber>
    </recommendedName>
</protein>
<evidence type="ECO:0000256" key="4">
    <source>
        <dbReference type="PIRSR" id="PIRSR006806-1"/>
    </source>
</evidence>
<dbReference type="NCBIfam" id="TIGR02727">
    <property type="entry name" value="MTHFS_bact"/>
    <property type="match status" value="1"/>
</dbReference>
<gene>
    <name evidence="6" type="ORF">G7082_14165</name>
</gene>
<accession>A0A6G8AWY0</accession>
<keyword evidence="6" id="KW-0436">Ligase</keyword>
<keyword evidence="5" id="KW-0479">Metal-binding</keyword>
<evidence type="ECO:0000256" key="5">
    <source>
        <dbReference type="RuleBase" id="RU361279"/>
    </source>
</evidence>
<dbReference type="EC" id="6.3.3.2" evidence="5"/>
<dbReference type="InterPro" id="IPR037171">
    <property type="entry name" value="NagB/RpiA_transferase-like"/>
</dbReference>
<dbReference type="GO" id="GO:0046872">
    <property type="term" value="F:metal ion binding"/>
    <property type="evidence" value="ECO:0007669"/>
    <property type="project" value="UniProtKB-KW"/>
</dbReference>
<dbReference type="RefSeq" id="WP_166035849.1">
    <property type="nucleotide sequence ID" value="NZ_CP049887.1"/>
</dbReference>
<dbReference type="PANTHER" id="PTHR23407">
    <property type="entry name" value="ATPASE INHIBITOR/5-FORMYLTETRAHYDROFOLATE CYCLO-LIGASE"/>
    <property type="match status" value="1"/>
</dbReference>
<dbReference type="GO" id="GO:0030272">
    <property type="term" value="F:5-formyltetrahydrofolate cyclo-ligase activity"/>
    <property type="evidence" value="ECO:0007669"/>
    <property type="project" value="UniProtKB-EC"/>
</dbReference>
<feature type="binding site" evidence="4">
    <location>
        <begin position="131"/>
        <end position="139"/>
    </location>
    <ligand>
        <name>ATP</name>
        <dbReference type="ChEBI" id="CHEBI:30616"/>
    </ligand>
</feature>
<evidence type="ECO:0000313" key="6">
    <source>
        <dbReference type="EMBL" id="QIL49564.1"/>
    </source>
</evidence>
<evidence type="ECO:0000256" key="2">
    <source>
        <dbReference type="ARBA" id="ARBA00022741"/>
    </source>
</evidence>
<dbReference type="InterPro" id="IPR024185">
    <property type="entry name" value="FTHF_cligase-like_sf"/>
</dbReference>
<dbReference type="AlphaFoldDB" id="A0A6G8AWY0"/>
<feature type="binding site" evidence="4">
    <location>
        <position position="50"/>
    </location>
    <ligand>
        <name>substrate</name>
    </ligand>
</feature>
<evidence type="ECO:0000256" key="3">
    <source>
        <dbReference type="ARBA" id="ARBA00022840"/>
    </source>
</evidence>
<reference evidence="6 7" key="1">
    <citation type="submission" date="2020-03" db="EMBL/GenBank/DDBJ databases">
        <title>Vagococcus sp. nov., isolated from beetles.</title>
        <authorList>
            <person name="Hyun D.-W."/>
            <person name="Bae J.-W."/>
        </authorList>
    </citation>
    <scope>NUCLEOTIDE SEQUENCE [LARGE SCALE GENOMIC DNA]</scope>
    <source>
        <strain evidence="6 7">HDW17B</strain>
    </source>
</reference>
<comment type="similarity">
    <text evidence="1 5">Belongs to the 5-formyltetrahydrofolate cyclo-ligase family.</text>
</comment>
<dbReference type="GO" id="GO:0009396">
    <property type="term" value="P:folic acid-containing compound biosynthetic process"/>
    <property type="evidence" value="ECO:0007669"/>
    <property type="project" value="TreeGrafter"/>
</dbReference>
<dbReference type="SUPFAM" id="SSF100950">
    <property type="entry name" value="NagB/RpiA/CoA transferase-like"/>
    <property type="match status" value="1"/>
</dbReference>
<feature type="binding site" evidence="4">
    <location>
        <begin position="2"/>
        <end position="6"/>
    </location>
    <ligand>
        <name>ATP</name>
        <dbReference type="ChEBI" id="CHEBI:30616"/>
    </ligand>
</feature>
<dbReference type="GO" id="GO:0005524">
    <property type="term" value="F:ATP binding"/>
    <property type="evidence" value="ECO:0007669"/>
    <property type="project" value="UniProtKB-KW"/>
</dbReference>
<dbReference type="PIRSF" id="PIRSF006806">
    <property type="entry name" value="FTHF_cligase"/>
    <property type="match status" value="1"/>
</dbReference>
<proteinExistence type="inferred from homology"/>
<keyword evidence="5" id="KW-0460">Magnesium</keyword>
<keyword evidence="3 4" id="KW-0067">ATP-binding</keyword>
<dbReference type="PANTHER" id="PTHR23407:SF1">
    <property type="entry name" value="5-FORMYLTETRAHYDROFOLATE CYCLO-LIGASE"/>
    <property type="match status" value="1"/>
</dbReference>
<keyword evidence="2 4" id="KW-0547">Nucleotide-binding</keyword>
<name>A0A6G8AWY0_9ENTE</name>
<dbReference type="InterPro" id="IPR002698">
    <property type="entry name" value="FTHF_cligase"/>
</dbReference>
<evidence type="ECO:0000313" key="7">
    <source>
        <dbReference type="Proteomes" id="UP000501747"/>
    </source>
</evidence>
<organism evidence="6 7">
    <name type="scientific">Vagococcus hydrophili</name>
    <dbReference type="NCBI Taxonomy" id="2714947"/>
    <lineage>
        <taxon>Bacteria</taxon>
        <taxon>Bacillati</taxon>
        <taxon>Bacillota</taxon>
        <taxon>Bacilli</taxon>
        <taxon>Lactobacillales</taxon>
        <taxon>Enterococcaceae</taxon>
        <taxon>Vagococcus</taxon>
    </lineage>
</organism>
<dbReference type="Proteomes" id="UP000501747">
    <property type="component" value="Chromosome"/>
</dbReference>
<comment type="cofactor">
    <cofactor evidence="5">
        <name>Mg(2+)</name>
        <dbReference type="ChEBI" id="CHEBI:18420"/>
    </cofactor>
</comment>
<dbReference type="EMBL" id="CP049887">
    <property type="protein sequence ID" value="QIL49564.1"/>
    <property type="molecule type" value="Genomic_DNA"/>
</dbReference>
<dbReference type="GO" id="GO:0035999">
    <property type="term" value="P:tetrahydrofolate interconversion"/>
    <property type="evidence" value="ECO:0007669"/>
    <property type="project" value="TreeGrafter"/>
</dbReference>
<dbReference type="Gene3D" id="3.40.50.10420">
    <property type="entry name" value="NagB/RpiA/CoA transferase-like"/>
    <property type="match status" value="1"/>
</dbReference>
<keyword evidence="7" id="KW-1185">Reference proteome</keyword>
<comment type="catalytic activity">
    <reaction evidence="5">
        <text>(6S)-5-formyl-5,6,7,8-tetrahydrofolate + ATP = (6R)-5,10-methenyltetrahydrofolate + ADP + phosphate</text>
        <dbReference type="Rhea" id="RHEA:10488"/>
        <dbReference type="ChEBI" id="CHEBI:30616"/>
        <dbReference type="ChEBI" id="CHEBI:43474"/>
        <dbReference type="ChEBI" id="CHEBI:57455"/>
        <dbReference type="ChEBI" id="CHEBI:57457"/>
        <dbReference type="ChEBI" id="CHEBI:456216"/>
        <dbReference type="EC" id="6.3.3.2"/>
    </reaction>
</comment>
<evidence type="ECO:0000256" key="1">
    <source>
        <dbReference type="ARBA" id="ARBA00010638"/>
    </source>
</evidence>
<dbReference type="Pfam" id="PF01812">
    <property type="entry name" value="5-FTHF_cyc-lig"/>
    <property type="match status" value="1"/>
</dbReference>
<sequence>MKKEIRKKVLHDLKELSKRSVEKKQIEENILNQLFQTKAWQEASVIGTTLAMDKEFNTLPLIKQAIEEGKTICVPKTFGLGKMDFYYYDLEEPLEETNFGVLEPTNNQKFEKEQIDLLIVPGVAFSKEGYRVGFGGGFYDRYLPDFKGQTYSLVFKEQTGYDWQPSQYDIPVKEMITATTTGGSR</sequence>
<dbReference type="KEGG" id="vhy:G7082_14165"/>
<feature type="binding site" evidence="4">
    <location>
        <position position="55"/>
    </location>
    <ligand>
        <name>substrate</name>
    </ligand>
</feature>